<dbReference type="CDD" id="cd07099">
    <property type="entry name" value="ALDH_DDALDH"/>
    <property type="match status" value="1"/>
</dbReference>
<gene>
    <name evidence="5" type="ORF">DSM106972_016210</name>
</gene>
<feature type="active site" evidence="2">
    <location>
        <position position="229"/>
    </location>
</feature>
<sequence length="474" mass="52378">MEKSIEVRNPRTGKFDYVIIPPPQKLLAQQCQRMRRAQVRWFTLGIEGRIEALQSWKQYIIKAREKLIDALIVDTGRLSMSVFEVDWLIASIDRWCMKAPRLLRVNEYDTSVSYINLQQTAEPYPLVGVISPWSFPLLLSTVDTVPALLAGCAVIVKPSEIAPRFMAPLQATLNNIPQLRDVLSFVEGGEETGAFLLECVDVICFTGNIETGRSVFETAAEQFIPAYLELGGKDPAIVLESADLDLATSAILWGAVVNSGQSCNSIERIYVASSIFEKFYHQLITKAHKLQFAYPTIESGELGPIIAAKQAIIISEHLQDAKVAGAVIHCGGIENINGGWWCRPTVLTEVDHTMKVMTEETFGPIMPVMAFKTVSEAINLANDSIYGNGAAVFAQEEQEASLVAQHIHTSTVSINDASLAIAIPEGETNAFKFSGIGEKRFGAAGLTRFLCKKNLFIKTKPIHNPWWFNNPMDS</sequence>
<dbReference type="InterPro" id="IPR015590">
    <property type="entry name" value="Aldehyde_DH_dom"/>
</dbReference>
<comment type="similarity">
    <text evidence="3">Belongs to the aldehyde dehydrogenase family.</text>
</comment>
<name>A0A3S1AT73_9CYAN</name>
<reference evidence="5" key="2">
    <citation type="journal article" date="2019" name="Genome Biol. Evol.">
        <title>Day and night: Metabolic profiles and evolutionary relationships of six axenic non-marine cyanobacteria.</title>
        <authorList>
            <person name="Will S.E."/>
            <person name="Henke P."/>
            <person name="Boedeker C."/>
            <person name="Huang S."/>
            <person name="Brinkmann H."/>
            <person name="Rohde M."/>
            <person name="Jarek M."/>
            <person name="Friedl T."/>
            <person name="Seufert S."/>
            <person name="Schumacher M."/>
            <person name="Overmann J."/>
            <person name="Neumann-Schaal M."/>
            <person name="Petersen J."/>
        </authorList>
    </citation>
    <scope>NUCLEOTIDE SEQUENCE [LARGE SCALE GENOMIC DNA]</scope>
    <source>
        <strain evidence="5">PCC 7102</strain>
    </source>
</reference>
<evidence type="ECO:0000313" key="6">
    <source>
        <dbReference type="Proteomes" id="UP000271624"/>
    </source>
</evidence>
<dbReference type="EMBL" id="RSCL01000003">
    <property type="protein sequence ID" value="RUT08453.1"/>
    <property type="molecule type" value="Genomic_DNA"/>
</dbReference>
<evidence type="ECO:0000256" key="2">
    <source>
        <dbReference type="PROSITE-ProRule" id="PRU10007"/>
    </source>
</evidence>
<dbReference type="InterPro" id="IPR016162">
    <property type="entry name" value="Ald_DH_N"/>
</dbReference>
<evidence type="ECO:0000256" key="3">
    <source>
        <dbReference type="RuleBase" id="RU003345"/>
    </source>
</evidence>
<evidence type="ECO:0000313" key="5">
    <source>
        <dbReference type="EMBL" id="RUT08453.1"/>
    </source>
</evidence>
<dbReference type="PROSITE" id="PS00687">
    <property type="entry name" value="ALDEHYDE_DEHYDR_GLU"/>
    <property type="match status" value="1"/>
</dbReference>
<dbReference type="InterPro" id="IPR016161">
    <property type="entry name" value="Ald_DH/histidinol_DH"/>
</dbReference>
<reference evidence="5" key="1">
    <citation type="submission" date="2018-12" db="EMBL/GenBank/DDBJ databases">
        <authorList>
            <person name="Will S."/>
            <person name="Neumann-Schaal M."/>
            <person name="Henke P."/>
        </authorList>
    </citation>
    <scope>NUCLEOTIDE SEQUENCE</scope>
    <source>
        <strain evidence="5">PCC 7102</strain>
    </source>
</reference>
<keyword evidence="6" id="KW-1185">Reference proteome</keyword>
<protein>
    <submittedName>
        <fullName evidence="5">Aldehyde dehydrogenase</fullName>
    </submittedName>
</protein>
<dbReference type="Gene3D" id="3.40.309.10">
    <property type="entry name" value="Aldehyde Dehydrogenase, Chain A, domain 2"/>
    <property type="match status" value="1"/>
</dbReference>
<dbReference type="InterPro" id="IPR016163">
    <property type="entry name" value="Ald_DH_C"/>
</dbReference>
<keyword evidence="1 3" id="KW-0560">Oxidoreductase</keyword>
<dbReference type="PANTHER" id="PTHR11699">
    <property type="entry name" value="ALDEHYDE DEHYDROGENASE-RELATED"/>
    <property type="match status" value="1"/>
</dbReference>
<accession>A0A3S1AT73</accession>
<dbReference type="Gene3D" id="3.40.605.10">
    <property type="entry name" value="Aldehyde Dehydrogenase, Chain A, domain 1"/>
    <property type="match status" value="1"/>
</dbReference>
<feature type="domain" description="Aldehyde dehydrogenase" evidence="4">
    <location>
        <begin position="3"/>
        <end position="451"/>
    </location>
</feature>
<dbReference type="SUPFAM" id="SSF53720">
    <property type="entry name" value="ALDH-like"/>
    <property type="match status" value="1"/>
</dbReference>
<comment type="caution">
    <text evidence="5">The sequence shown here is derived from an EMBL/GenBank/DDBJ whole genome shotgun (WGS) entry which is preliminary data.</text>
</comment>
<dbReference type="Pfam" id="PF00171">
    <property type="entry name" value="Aldedh"/>
    <property type="match status" value="1"/>
</dbReference>
<evidence type="ECO:0000256" key="1">
    <source>
        <dbReference type="ARBA" id="ARBA00023002"/>
    </source>
</evidence>
<dbReference type="OrthoDB" id="548310at2"/>
<organism evidence="5 6">
    <name type="scientific">Dulcicalothrix desertica PCC 7102</name>
    <dbReference type="NCBI Taxonomy" id="232991"/>
    <lineage>
        <taxon>Bacteria</taxon>
        <taxon>Bacillati</taxon>
        <taxon>Cyanobacteriota</taxon>
        <taxon>Cyanophyceae</taxon>
        <taxon>Nostocales</taxon>
        <taxon>Calotrichaceae</taxon>
        <taxon>Dulcicalothrix</taxon>
    </lineage>
</organism>
<dbReference type="InterPro" id="IPR029510">
    <property type="entry name" value="Ald_DH_CS_GLU"/>
</dbReference>
<dbReference type="Proteomes" id="UP000271624">
    <property type="component" value="Unassembled WGS sequence"/>
</dbReference>
<dbReference type="RefSeq" id="WP_127080255.1">
    <property type="nucleotide sequence ID" value="NZ_RSCL01000003.1"/>
</dbReference>
<proteinExistence type="inferred from homology"/>
<dbReference type="AlphaFoldDB" id="A0A3S1AT73"/>
<evidence type="ECO:0000259" key="4">
    <source>
        <dbReference type="Pfam" id="PF00171"/>
    </source>
</evidence>
<dbReference type="GO" id="GO:0016620">
    <property type="term" value="F:oxidoreductase activity, acting on the aldehyde or oxo group of donors, NAD or NADP as acceptor"/>
    <property type="evidence" value="ECO:0007669"/>
    <property type="project" value="InterPro"/>
</dbReference>